<dbReference type="PROSITE" id="PS51898">
    <property type="entry name" value="TYR_RECOMBINASE"/>
    <property type="match status" value="1"/>
</dbReference>
<dbReference type="InterPro" id="IPR013762">
    <property type="entry name" value="Integrase-like_cat_sf"/>
</dbReference>
<dbReference type="InterPro" id="IPR010998">
    <property type="entry name" value="Integrase_recombinase_N"/>
</dbReference>
<comment type="similarity">
    <text evidence="1">Belongs to the 'phage' integrase family.</text>
</comment>
<dbReference type="GO" id="GO:0006310">
    <property type="term" value="P:DNA recombination"/>
    <property type="evidence" value="ECO:0007669"/>
    <property type="project" value="UniProtKB-KW"/>
</dbReference>
<dbReference type="Pfam" id="PF00589">
    <property type="entry name" value="Phage_integrase"/>
    <property type="match status" value="1"/>
</dbReference>
<dbReference type="EMBL" id="FOHN01000002">
    <property type="protein sequence ID" value="SES69530.1"/>
    <property type="molecule type" value="Genomic_DNA"/>
</dbReference>
<evidence type="ECO:0000313" key="8">
    <source>
        <dbReference type="Proteomes" id="UP000199800"/>
    </source>
</evidence>
<dbReference type="CDD" id="cd01189">
    <property type="entry name" value="INT_ICEBs1_C_like"/>
    <property type="match status" value="1"/>
</dbReference>
<evidence type="ECO:0000259" key="6">
    <source>
        <dbReference type="PROSITE" id="PS51900"/>
    </source>
</evidence>
<dbReference type="InterPro" id="IPR044068">
    <property type="entry name" value="CB"/>
</dbReference>
<dbReference type="InterPro" id="IPR050090">
    <property type="entry name" value="Tyrosine_recombinase_XerCD"/>
</dbReference>
<gene>
    <name evidence="7" type="ORF">SAMN04487772_10269</name>
</gene>
<dbReference type="AlphaFoldDB" id="A0A1H9YKN8"/>
<dbReference type="PROSITE" id="PS51900">
    <property type="entry name" value="CB"/>
    <property type="match status" value="1"/>
</dbReference>
<accession>A0A1H9YKN8</accession>
<dbReference type="InterPro" id="IPR011010">
    <property type="entry name" value="DNA_brk_join_enz"/>
</dbReference>
<dbReference type="Gene3D" id="1.10.150.130">
    <property type="match status" value="1"/>
</dbReference>
<dbReference type="RefSeq" id="WP_177180576.1">
    <property type="nucleotide sequence ID" value="NZ_FOHN01000002.1"/>
</dbReference>
<evidence type="ECO:0000313" key="7">
    <source>
        <dbReference type="EMBL" id="SES69530.1"/>
    </source>
</evidence>
<keyword evidence="2 4" id="KW-0238">DNA-binding</keyword>
<dbReference type="GO" id="GO:0003677">
    <property type="term" value="F:DNA binding"/>
    <property type="evidence" value="ECO:0007669"/>
    <property type="project" value="UniProtKB-UniRule"/>
</dbReference>
<evidence type="ECO:0000259" key="5">
    <source>
        <dbReference type="PROSITE" id="PS51898"/>
    </source>
</evidence>
<organism evidence="7 8">
    <name type="scientific">[Clostridium] polysaccharolyticum</name>
    <dbReference type="NCBI Taxonomy" id="29364"/>
    <lineage>
        <taxon>Bacteria</taxon>
        <taxon>Bacillati</taxon>
        <taxon>Bacillota</taxon>
        <taxon>Clostridia</taxon>
        <taxon>Lachnospirales</taxon>
        <taxon>Lachnospiraceae</taxon>
    </lineage>
</organism>
<name>A0A1H9YKN8_9FIRM</name>
<dbReference type="GO" id="GO:0015074">
    <property type="term" value="P:DNA integration"/>
    <property type="evidence" value="ECO:0007669"/>
    <property type="project" value="InterPro"/>
</dbReference>
<dbReference type="Proteomes" id="UP000199800">
    <property type="component" value="Unassembled WGS sequence"/>
</dbReference>
<feature type="domain" description="Core-binding (CB)" evidence="6">
    <location>
        <begin position="60"/>
        <end position="139"/>
    </location>
</feature>
<dbReference type="Gene3D" id="1.10.443.10">
    <property type="entry name" value="Intergrase catalytic core"/>
    <property type="match status" value="1"/>
</dbReference>
<dbReference type="InterPro" id="IPR002104">
    <property type="entry name" value="Integrase_catalytic"/>
</dbReference>
<protein>
    <submittedName>
        <fullName evidence="7">Integrase</fullName>
    </submittedName>
</protein>
<dbReference type="SUPFAM" id="SSF56349">
    <property type="entry name" value="DNA breaking-rejoining enzymes"/>
    <property type="match status" value="1"/>
</dbReference>
<keyword evidence="8" id="KW-1185">Reference proteome</keyword>
<evidence type="ECO:0000256" key="3">
    <source>
        <dbReference type="ARBA" id="ARBA00023172"/>
    </source>
</evidence>
<evidence type="ECO:0000256" key="2">
    <source>
        <dbReference type="ARBA" id="ARBA00023125"/>
    </source>
</evidence>
<evidence type="ECO:0000256" key="1">
    <source>
        <dbReference type="ARBA" id="ARBA00008857"/>
    </source>
</evidence>
<dbReference type="STRING" id="29364.SAMN04487772_10269"/>
<reference evidence="7 8" key="1">
    <citation type="submission" date="2016-10" db="EMBL/GenBank/DDBJ databases">
        <authorList>
            <person name="de Groot N.N."/>
        </authorList>
    </citation>
    <scope>NUCLEOTIDE SEQUENCE [LARGE SCALE GENOMIC DNA]</scope>
    <source>
        <strain evidence="7 8">DSM 1801</strain>
    </source>
</reference>
<feature type="domain" description="Tyr recombinase" evidence="5">
    <location>
        <begin position="152"/>
        <end position="331"/>
    </location>
</feature>
<keyword evidence="3" id="KW-0233">DNA recombination</keyword>
<evidence type="ECO:0000256" key="4">
    <source>
        <dbReference type="PROSITE-ProRule" id="PRU01248"/>
    </source>
</evidence>
<proteinExistence type="inferred from homology"/>
<dbReference type="PANTHER" id="PTHR30349">
    <property type="entry name" value="PHAGE INTEGRASE-RELATED"/>
    <property type="match status" value="1"/>
</dbReference>
<dbReference type="PANTHER" id="PTHR30349:SF64">
    <property type="entry name" value="PROPHAGE INTEGRASE INTD-RELATED"/>
    <property type="match status" value="1"/>
</dbReference>
<sequence length="348" mass="40116">MAKAKKLPSGQWRTLVYSHTDGNGKRKYESFTADTKKESEYLAAEFAMNKKKSSGKKVMPTFKVAFETYIDSKSNVLSPSTIRGYVQMKSYYNELDNVLLSDINTQLLQSWVNELSKTHAPKTVSNAHGLVVSIMNFFDCKKVTVTLPAAESVTYHIPNDEEIQRIIEYLKENDMELLKAVYLAAFATLRRSEIVGLSANDLDVHNNTIHVHRVRVINKDKVFVDKNTTKTKSSDRYIQIPSFVMDEIKDCQDKVVTISADNITNRFGRMLKKLKIGHFRFHDLRHYSASIMHALGIPDQYIMARGGWSNDKVLKQVYRNVMDDYNKQFVMDTNSHFEKMQHKIQHKK</sequence>